<keyword evidence="13" id="KW-1185">Reference proteome</keyword>
<evidence type="ECO:0000256" key="2">
    <source>
        <dbReference type="ARBA" id="ARBA00020570"/>
    </source>
</evidence>
<comment type="similarity">
    <text evidence="1 8">Belongs to the thioredoxin family.</text>
</comment>
<feature type="disulfide bond" description="Redox-active" evidence="10">
    <location>
        <begin position="31"/>
        <end position="34"/>
    </location>
</feature>
<evidence type="ECO:0000313" key="12">
    <source>
        <dbReference type="EMBL" id="GAQ24779.1"/>
    </source>
</evidence>
<evidence type="ECO:0000256" key="3">
    <source>
        <dbReference type="ARBA" id="ARBA00022448"/>
    </source>
</evidence>
<dbReference type="GO" id="GO:0045454">
    <property type="term" value="P:cell redox homeostasis"/>
    <property type="evidence" value="ECO:0007669"/>
    <property type="project" value="TreeGrafter"/>
</dbReference>
<evidence type="ECO:0000256" key="9">
    <source>
        <dbReference type="PIRSR" id="PIRSR000077-1"/>
    </source>
</evidence>
<dbReference type="PROSITE" id="PS51352">
    <property type="entry name" value="THIOREDOXIN_2"/>
    <property type="match status" value="1"/>
</dbReference>
<evidence type="ECO:0000256" key="7">
    <source>
        <dbReference type="NCBIfam" id="TIGR01068"/>
    </source>
</evidence>
<dbReference type="PIRSF" id="PIRSF000077">
    <property type="entry name" value="Thioredoxin"/>
    <property type="match status" value="1"/>
</dbReference>
<dbReference type="PANTHER" id="PTHR45663">
    <property type="entry name" value="GEO12009P1"/>
    <property type="match status" value="1"/>
</dbReference>
<dbReference type="PRINTS" id="PR00421">
    <property type="entry name" value="THIOREDOXIN"/>
</dbReference>
<feature type="site" description="Deprotonates C-terminal active site Cys" evidence="9">
    <location>
        <position position="25"/>
    </location>
</feature>
<evidence type="ECO:0000256" key="5">
    <source>
        <dbReference type="ARBA" id="ARBA00023157"/>
    </source>
</evidence>
<keyword evidence="5 10" id="KW-1015">Disulfide bond</keyword>
<evidence type="ECO:0000256" key="8">
    <source>
        <dbReference type="PIRNR" id="PIRNR000077"/>
    </source>
</evidence>
<reference evidence="12" key="1">
    <citation type="journal article" date="2016" name="Genome Announc.">
        <title>Draft Genome Sequence of the Syntrophic Lactate-Degrading Bacterium Tepidanaerobacter syntrophicus JLT.</title>
        <authorList>
            <person name="Matsuura N."/>
            <person name="Ohashi A."/>
            <person name="Tourlousse D.M."/>
            <person name="Sekiguchi Y."/>
        </authorList>
    </citation>
    <scope>NUCLEOTIDE SEQUENCE [LARGE SCALE GENOMIC DNA]</scope>
    <source>
        <strain evidence="12">JL</strain>
    </source>
</reference>
<feature type="site" description="Contributes to redox potential value" evidence="9">
    <location>
        <position position="32"/>
    </location>
</feature>
<dbReference type="FunFam" id="3.40.30.10:FF:000001">
    <property type="entry name" value="Thioredoxin"/>
    <property type="match status" value="1"/>
</dbReference>
<sequence length="103" mass="11382">MKPIVVTDDNFESEVLQAKGKVLVDFWAAWCGPCRMMSPVIEEIAAEYPGIKVCKLNVDENPNTASKFGIMSIPTLILFEDGKVAKKLIGFRPKQELVAEIGL</sequence>
<dbReference type="STRING" id="224999.GCA_001485475_00785"/>
<evidence type="ECO:0000259" key="11">
    <source>
        <dbReference type="PROSITE" id="PS51352"/>
    </source>
</evidence>
<dbReference type="Pfam" id="PF00085">
    <property type="entry name" value="Thioredoxin"/>
    <property type="match status" value="1"/>
</dbReference>
<protein>
    <recommendedName>
        <fullName evidence="2 7">Thioredoxin</fullName>
    </recommendedName>
</protein>
<keyword evidence="6 10" id="KW-0676">Redox-active center</keyword>
<dbReference type="InterPro" id="IPR005746">
    <property type="entry name" value="Thioredoxin"/>
</dbReference>
<keyword evidence="3" id="KW-0813">Transport</keyword>
<dbReference type="PANTHER" id="PTHR45663:SF11">
    <property type="entry name" value="GEO12009P1"/>
    <property type="match status" value="1"/>
</dbReference>
<dbReference type="PROSITE" id="PS00194">
    <property type="entry name" value="THIOREDOXIN_1"/>
    <property type="match status" value="1"/>
</dbReference>
<dbReference type="InterPro" id="IPR013766">
    <property type="entry name" value="Thioredoxin_domain"/>
</dbReference>
<evidence type="ECO:0000313" key="13">
    <source>
        <dbReference type="Proteomes" id="UP000062160"/>
    </source>
</evidence>
<dbReference type="EMBL" id="DF977000">
    <property type="protein sequence ID" value="GAQ24779.1"/>
    <property type="molecule type" value="Genomic_DNA"/>
</dbReference>
<dbReference type="AlphaFoldDB" id="A0A0U9HF84"/>
<accession>A0A0U9HF84</accession>
<keyword evidence="4" id="KW-0249">Electron transport</keyword>
<evidence type="ECO:0000256" key="6">
    <source>
        <dbReference type="ARBA" id="ARBA00023284"/>
    </source>
</evidence>
<dbReference type="RefSeq" id="WP_059031925.1">
    <property type="nucleotide sequence ID" value="NZ_BSDN01000003.1"/>
</dbReference>
<name>A0A0U9HF84_9FIRM</name>
<dbReference type="InterPro" id="IPR036249">
    <property type="entry name" value="Thioredoxin-like_sf"/>
</dbReference>
<feature type="active site" description="Nucleophile" evidence="9">
    <location>
        <position position="34"/>
    </location>
</feature>
<organism evidence="12">
    <name type="scientific">Tepidanaerobacter syntrophicus</name>
    <dbReference type="NCBI Taxonomy" id="224999"/>
    <lineage>
        <taxon>Bacteria</taxon>
        <taxon>Bacillati</taxon>
        <taxon>Bacillota</taxon>
        <taxon>Clostridia</taxon>
        <taxon>Thermosediminibacterales</taxon>
        <taxon>Tepidanaerobacteraceae</taxon>
        <taxon>Tepidanaerobacter</taxon>
    </lineage>
</organism>
<dbReference type="Proteomes" id="UP000062160">
    <property type="component" value="Unassembled WGS sequence"/>
</dbReference>
<feature type="site" description="Contributes to redox potential value" evidence="9">
    <location>
        <position position="33"/>
    </location>
</feature>
<evidence type="ECO:0000256" key="10">
    <source>
        <dbReference type="PIRSR" id="PIRSR000077-4"/>
    </source>
</evidence>
<dbReference type="GO" id="GO:0015035">
    <property type="term" value="F:protein-disulfide reductase activity"/>
    <property type="evidence" value="ECO:0007669"/>
    <property type="project" value="UniProtKB-UniRule"/>
</dbReference>
<dbReference type="Gene3D" id="3.40.30.10">
    <property type="entry name" value="Glutaredoxin"/>
    <property type="match status" value="1"/>
</dbReference>
<dbReference type="InterPro" id="IPR017937">
    <property type="entry name" value="Thioredoxin_CS"/>
</dbReference>
<dbReference type="NCBIfam" id="TIGR01068">
    <property type="entry name" value="thioredoxin"/>
    <property type="match status" value="1"/>
</dbReference>
<proteinExistence type="inferred from homology"/>
<evidence type="ECO:0000256" key="4">
    <source>
        <dbReference type="ARBA" id="ARBA00022982"/>
    </source>
</evidence>
<dbReference type="OrthoDB" id="9790390at2"/>
<dbReference type="GO" id="GO:0005829">
    <property type="term" value="C:cytosol"/>
    <property type="evidence" value="ECO:0007669"/>
    <property type="project" value="TreeGrafter"/>
</dbReference>
<feature type="active site" description="Nucleophile" evidence="9">
    <location>
        <position position="31"/>
    </location>
</feature>
<feature type="domain" description="Thioredoxin" evidence="11">
    <location>
        <begin position="1"/>
        <end position="103"/>
    </location>
</feature>
<dbReference type="SUPFAM" id="SSF52833">
    <property type="entry name" value="Thioredoxin-like"/>
    <property type="match status" value="1"/>
</dbReference>
<gene>
    <name evidence="12" type="ORF">TSYNT_6159</name>
</gene>
<evidence type="ECO:0000256" key="1">
    <source>
        <dbReference type="ARBA" id="ARBA00008987"/>
    </source>
</evidence>
<dbReference type="CDD" id="cd02947">
    <property type="entry name" value="TRX_family"/>
    <property type="match status" value="1"/>
</dbReference>